<dbReference type="Gene3D" id="3.40.50.1820">
    <property type="entry name" value="alpha/beta hydrolase"/>
    <property type="match status" value="1"/>
</dbReference>
<dbReference type="InterPro" id="IPR000073">
    <property type="entry name" value="AB_hydrolase_1"/>
</dbReference>
<dbReference type="Proteomes" id="UP001501153">
    <property type="component" value="Unassembled WGS sequence"/>
</dbReference>
<dbReference type="Pfam" id="PF12697">
    <property type="entry name" value="Abhydrolase_6"/>
    <property type="match status" value="1"/>
</dbReference>
<keyword evidence="1" id="KW-1133">Transmembrane helix</keyword>
<evidence type="ECO:0000313" key="3">
    <source>
        <dbReference type="EMBL" id="GAA4352715.1"/>
    </source>
</evidence>
<accession>A0ABP8I719</accession>
<dbReference type="EMBL" id="BAABGZ010000013">
    <property type="protein sequence ID" value="GAA4352715.1"/>
    <property type="molecule type" value="Genomic_DNA"/>
</dbReference>
<evidence type="ECO:0000256" key="1">
    <source>
        <dbReference type="SAM" id="Phobius"/>
    </source>
</evidence>
<dbReference type="InterPro" id="IPR029058">
    <property type="entry name" value="AB_hydrolase_fold"/>
</dbReference>
<keyword evidence="4" id="KW-1185">Reference proteome</keyword>
<reference evidence="4" key="1">
    <citation type="journal article" date="2019" name="Int. J. Syst. Evol. Microbiol.">
        <title>The Global Catalogue of Microorganisms (GCM) 10K type strain sequencing project: providing services to taxonomists for standard genome sequencing and annotation.</title>
        <authorList>
            <consortium name="The Broad Institute Genomics Platform"/>
            <consortium name="The Broad Institute Genome Sequencing Center for Infectious Disease"/>
            <person name="Wu L."/>
            <person name="Ma J."/>
        </authorList>
    </citation>
    <scope>NUCLEOTIDE SEQUENCE [LARGE SCALE GENOMIC DNA]</scope>
    <source>
        <strain evidence="4">JCM 17923</strain>
    </source>
</reference>
<dbReference type="RefSeq" id="WP_345234902.1">
    <property type="nucleotide sequence ID" value="NZ_BAABGZ010000013.1"/>
</dbReference>
<name>A0ABP8I719_9BACT</name>
<evidence type="ECO:0000313" key="4">
    <source>
        <dbReference type="Proteomes" id="UP001501153"/>
    </source>
</evidence>
<feature type="transmembrane region" description="Helical" evidence="1">
    <location>
        <begin position="53"/>
        <end position="75"/>
    </location>
</feature>
<keyword evidence="1" id="KW-0472">Membrane</keyword>
<keyword evidence="1" id="KW-0812">Transmembrane</keyword>
<organism evidence="3 4">
    <name type="scientific">Hymenobacter saemangeumensis</name>
    <dbReference type="NCBI Taxonomy" id="1084522"/>
    <lineage>
        <taxon>Bacteria</taxon>
        <taxon>Pseudomonadati</taxon>
        <taxon>Bacteroidota</taxon>
        <taxon>Cytophagia</taxon>
        <taxon>Cytophagales</taxon>
        <taxon>Hymenobacteraceae</taxon>
        <taxon>Hymenobacter</taxon>
    </lineage>
</organism>
<comment type="caution">
    <text evidence="3">The sequence shown here is derived from an EMBL/GenBank/DDBJ whole genome shotgun (WGS) entry which is preliminary data.</text>
</comment>
<proteinExistence type="predicted"/>
<protein>
    <recommendedName>
        <fullName evidence="2">AB hydrolase-1 domain-containing protein</fullName>
    </recommendedName>
</protein>
<dbReference type="SUPFAM" id="SSF53474">
    <property type="entry name" value="alpha/beta-Hydrolases"/>
    <property type="match status" value="1"/>
</dbReference>
<feature type="domain" description="AB hydrolase-1" evidence="2">
    <location>
        <begin position="41"/>
        <end position="205"/>
    </location>
</feature>
<gene>
    <name evidence="3" type="ORF">GCM10023185_12660</name>
</gene>
<sequence>MSAPSGPVFYLIPGLGADERVFRLLELHAEARVLKWLPPQAAAESLPQYAARLAAGVGIGPCWLVGVSFGGILALEIARLRPQARVVLISSLGSARELPAALQWVRRLGLHHLLPPQLLQLLPRLAQWLFSARSGAEYSLLRQIIRDTDPVFARWAIARLLHWDSSGVPAAIRIHGTRDRLLPARRAAVDYPIAGGGHFMIVSHASQISHILNQLAGNTLAPSAAPQPLV</sequence>
<evidence type="ECO:0000259" key="2">
    <source>
        <dbReference type="Pfam" id="PF12697"/>
    </source>
</evidence>